<dbReference type="InterPro" id="IPR052337">
    <property type="entry name" value="SAT4-like"/>
</dbReference>
<dbReference type="GO" id="GO:0016020">
    <property type="term" value="C:membrane"/>
    <property type="evidence" value="ECO:0007669"/>
    <property type="project" value="UniProtKB-SubCell"/>
</dbReference>
<feature type="transmembrane region" description="Helical" evidence="7">
    <location>
        <begin position="40"/>
        <end position="60"/>
    </location>
</feature>
<dbReference type="Pfam" id="PF20684">
    <property type="entry name" value="Fung_rhodopsin"/>
    <property type="match status" value="1"/>
</dbReference>
<evidence type="ECO:0000256" key="6">
    <source>
        <dbReference type="SAM" id="MobiDB-lite"/>
    </source>
</evidence>
<dbReference type="PANTHER" id="PTHR33048">
    <property type="entry name" value="PTH11-LIKE INTEGRAL MEMBRANE PROTEIN (AFU_ORTHOLOGUE AFUA_5G11245)"/>
    <property type="match status" value="1"/>
</dbReference>
<feature type="transmembrane region" description="Helical" evidence="7">
    <location>
        <begin position="234"/>
        <end position="259"/>
    </location>
</feature>
<protein>
    <recommendedName>
        <fullName evidence="8">Rhodopsin domain-containing protein</fullName>
    </recommendedName>
</protein>
<sequence>MSLLQPSQPLAARDVAYLVEPPPGEVRTFGSDRPTLAPGLIAFGCASTVVAAVAVFLRLYTRTYVVRNAVSGDDYLAVASLCFSITLLGFLIRMTTLGMGNHMLDVPPADYSPYFLLFTICATICYTLSISFSKLSILALYLRLSPARWFRTLVCGLIGIVSAYSVAYLLISIFGCTPVAASWDLSIPSPKCVDTLTSYMVLSIANIVMDCCTLALPMPVVLPLQMARRQKASLILLFATGGLVCAIAIRRTIILPPLMSSANYTRDAVEQFYWCFAEVNVGIVCAAAPALKPFFMRHLPALLKSGRGDGTTEGTPGGSGRRRQSQSYELRGRPESASDEAKLWRGKIDQDASSVDSSRHTVVVTTGEGRGEGEGINVVKETTVNYNGR</sequence>
<proteinExistence type="inferred from homology"/>
<dbReference type="AlphaFoldDB" id="A0A8K0TIR0"/>
<keyword evidence="4 7" id="KW-0472">Membrane</keyword>
<feature type="transmembrane region" description="Helical" evidence="7">
    <location>
        <begin position="114"/>
        <end position="141"/>
    </location>
</feature>
<evidence type="ECO:0000313" key="9">
    <source>
        <dbReference type="EMBL" id="KAH7359295.1"/>
    </source>
</evidence>
<feature type="transmembrane region" description="Helical" evidence="7">
    <location>
        <begin position="271"/>
        <end position="291"/>
    </location>
</feature>
<gene>
    <name evidence="9" type="ORF">B0T11DRAFT_355957</name>
</gene>
<dbReference type="PANTHER" id="PTHR33048:SF124">
    <property type="entry name" value="INTEGRAL MEMBRANE PROTEIN"/>
    <property type="match status" value="1"/>
</dbReference>
<evidence type="ECO:0000256" key="4">
    <source>
        <dbReference type="ARBA" id="ARBA00023136"/>
    </source>
</evidence>
<dbReference type="OrthoDB" id="4525788at2759"/>
<comment type="similarity">
    <text evidence="5">Belongs to the SAT4 family.</text>
</comment>
<keyword evidence="10" id="KW-1185">Reference proteome</keyword>
<comment type="subcellular location">
    <subcellularLocation>
        <location evidence="1">Membrane</location>
        <topology evidence="1">Multi-pass membrane protein</topology>
    </subcellularLocation>
</comment>
<name>A0A8K0TIR0_9PEZI</name>
<keyword evidence="3 7" id="KW-1133">Transmembrane helix</keyword>
<dbReference type="InterPro" id="IPR049326">
    <property type="entry name" value="Rhodopsin_dom_fungi"/>
</dbReference>
<reference evidence="9" key="1">
    <citation type="journal article" date="2021" name="Nat. Commun.">
        <title>Genetic determinants of endophytism in the Arabidopsis root mycobiome.</title>
        <authorList>
            <person name="Mesny F."/>
            <person name="Miyauchi S."/>
            <person name="Thiergart T."/>
            <person name="Pickel B."/>
            <person name="Atanasova L."/>
            <person name="Karlsson M."/>
            <person name="Huettel B."/>
            <person name="Barry K.W."/>
            <person name="Haridas S."/>
            <person name="Chen C."/>
            <person name="Bauer D."/>
            <person name="Andreopoulos W."/>
            <person name="Pangilinan J."/>
            <person name="LaButti K."/>
            <person name="Riley R."/>
            <person name="Lipzen A."/>
            <person name="Clum A."/>
            <person name="Drula E."/>
            <person name="Henrissat B."/>
            <person name="Kohler A."/>
            <person name="Grigoriev I.V."/>
            <person name="Martin F.M."/>
            <person name="Hacquard S."/>
        </authorList>
    </citation>
    <scope>NUCLEOTIDE SEQUENCE</scope>
    <source>
        <strain evidence="9">MPI-CAGE-AT-0016</strain>
    </source>
</reference>
<feature type="compositionally biased region" description="Basic and acidic residues" evidence="6">
    <location>
        <begin position="330"/>
        <end position="350"/>
    </location>
</feature>
<accession>A0A8K0TIR0</accession>
<feature type="transmembrane region" description="Helical" evidence="7">
    <location>
        <begin position="72"/>
        <end position="94"/>
    </location>
</feature>
<evidence type="ECO:0000256" key="7">
    <source>
        <dbReference type="SAM" id="Phobius"/>
    </source>
</evidence>
<evidence type="ECO:0000256" key="3">
    <source>
        <dbReference type="ARBA" id="ARBA00022989"/>
    </source>
</evidence>
<evidence type="ECO:0000259" key="8">
    <source>
        <dbReference type="Pfam" id="PF20684"/>
    </source>
</evidence>
<evidence type="ECO:0000256" key="2">
    <source>
        <dbReference type="ARBA" id="ARBA00022692"/>
    </source>
</evidence>
<evidence type="ECO:0000256" key="1">
    <source>
        <dbReference type="ARBA" id="ARBA00004141"/>
    </source>
</evidence>
<organism evidence="9 10">
    <name type="scientific">Plectosphaerella cucumerina</name>
    <dbReference type="NCBI Taxonomy" id="40658"/>
    <lineage>
        <taxon>Eukaryota</taxon>
        <taxon>Fungi</taxon>
        <taxon>Dikarya</taxon>
        <taxon>Ascomycota</taxon>
        <taxon>Pezizomycotina</taxon>
        <taxon>Sordariomycetes</taxon>
        <taxon>Hypocreomycetidae</taxon>
        <taxon>Glomerellales</taxon>
        <taxon>Plectosphaerellaceae</taxon>
        <taxon>Plectosphaerella</taxon>
    </lineage>
</organism>
<evidence type="ECO:0000256" key="5">
    <source>
        <dbReference type="ARBA" id="ARBA00038359"/>
    </source>
</evidence>
<dbReference type="EMBL" id="JAGPXD010000004">
    <property type="protein sequence ID" value="KAH7359295.1"/>
    <property type="molecule type" value="Genomic_DNA"/>
</dbReference>
<keyword evidence="2 7" id="KW-0812">Transmembrane</keyword>
<feature type="domain" description="Rhodopsin" evidence="8">
    <location>
        <begin position="57"/>
        <end position="296"/>
    </location>
</feature>
<feature type="compositionally biased region" description="Gly residues" evidence="6">
    <location>
        <begin position="308"/>
        <end position="319"/>
    </location>
</feature>
<feature type="transmembrane region" description="Helical" evidence="7">
    <location>
        <begin position="200"/>
        <end position="222"/>
    </location>
</feature>
<comment type="caution">
    <text evidence="9">The sequence shown here is derived from an EMBL/GenBank/DDBJ whole genome shotgun (WGS) entry which is preliminary data.</text>
</comment>
<feature type="region of interest" description="Disordered" evidence="6">
    <location>
        <begin position="306"/>
        <end position="374"/>
    </location>
</feature>
<evidence type="ECO:0000313" key="10">
    <source>
        <dbReference type="Proteomes" id="UP000813385"/>
    </source>
</evidence>
<feature type="transmembrane region" description="Helical" evidence="7">
    <location>
        <begin position="153"/>
        <end position="180"/>
    </location>
</feature>
<dbReference type="Proteomes" id="UP000813385">
    <property type="component" value="Unassembled WGS sequence"/>
</dbReference>